<dbReference type="SUPFAM" id="SSF48613">
    <property type="entry name" value="Heme oxygenase-like"/>
    <property type="match status" value="1"/>
</dbReference>
<dbReference type="Gene3D" id="1.20.910.10">
    <property type="entry name" value="Heme oxygenase-like"/>
    <property type="match status" value="1"/>
</dbReference>
<dbReference type="EMBL" id="LGSR01000002">
    <property type="protein sequence ID" value="KOS22995.1"/>
    <property type="molecule type" value="Genomic_DNA"/>
</dbReference>
<keyword evidence="3" id="KW-1185">Reference proteome</keyword>
<evidence type="ECO:0008006" key="4">
    <source>
        <dbReference type="Google" id="ProtNLM"/>
    </source>
</evidence>
<dbReference type="AlphaFoldDB" id="A0A0N0RU89"/>
<organism evidence="2 3">
    <name type="scientific">Escovopsis weberi</name>
    <dbReference type="NCBI Taxonomy" id="150374"/>
    <lineage>
        <taxon>Eukaryota</taxon>
        <taxon>Fungi</taxon>
        <taxon>Dikarya</taxon>
        <taxon>Ascomycota</taxon>
        <taxon>Pezizomycotina</taxon>
        <taxon>Sordariomycetes</taxon>
        <taxon>Hypocreomycetidae</taxon>
        <taxon>Hypocreales</taxon>
        <taxon>Hypocreaceae</taxon>
        <taxon>Escovopsis</taxon>
    </lineage>
</organism>
<dbReference type="InterPro" id="IPR053261">
    <property type="entry name" value="Polyketide-peptide_reg"/>
</dbReference>
<dbReference type="OrthoDB" id="37730at2759"/>
<dbReference type="CDD" id="cd19357">
    <property type="entry name" value="TenA_E_At3g16990-like"/>
    <property type="match status" value="1"/>
</dbReference>
<evidence type="ECO:0000313" key="3">
    <source>
        <dbReference type="Proteomes" id="UP000053831"/>
    </source>
</evidence>
<evidence type="ECO:0000256" key="1">
    <source>
        <dbReference type="SAM" id="MobiDB-lite"/>
    </source>
</evidence>
<comment type="caution">
    <text evidence="2">The sequence shown here is derived from an EMBL/GenBank/DDBJ whole genome shotgun (WGS) entry which is preliminary data.</text>
</comment>
<dbReference type="STRING" id="150374.A0A0N0RU89"/>
<dbReference type="InterPro" id="IPR016084">
    <property type="entry name" value="Haem_Oase-like_multi-hlx"/>
</dbReference>
<feature type="region of interest" description="Disordered" evidence="1">
    <location>
        <begin position="152"/>
        <end position="174"/>
    </location>
</feature>
<proteinExistence type="predicted"/>
<gene>
    <name evidence="2" type="ORF">ESCO_003657</name>
</gene>
<sequence length="295" mass="32302">MDFSLTQALLASAPSAFSQATQSAFLSRAAQGHVPKSLLGTWLANDRLYIHAYIRAIGRQLSLLALPVAVPLAPAADAVLGPVAPKATPNERLLKWLIDALVNIHREEAFFVDTARRYGIKINLPTDDAGHVPAAAKLEGLVRFEALFDGLAPPPPPPQQQHTGDHRQATGAGTGKGLPWLEFAVVLWGTERCYLEAWTGAARAQQQQQQQHRSEVASSEAQDLDGGALRREFIPNWTSAEFVEFVDVLGEILDDAVREEMRRSGEGAASEILKRAMVKWRELLDAETTFWPAMP</sequence>
<reference evidence="2 3" key="1">
    <citation type="submission" date="2015-07" db="EMBL/GenBank/DDBJ databases">
        <title>The genome of the fungus Escovopsis weberi, a specialized disease agent of ant agriculture.</title>
        <authorList>
            <person name="de Man T.J."/>
            <person name="Stajich J.E."/>
            <person name="Kubicek C.P."/>
            <person name="Chenthamara K."/>
            <person name="Atanasova L."/>
            <person name="Druzhinina I.S."/>
            <person name="Birnbaum S."/>
            <person name="Barribeau S.M."/>
            <person name="Teiling C."/>
            <person name="Suen G."/>
            <person name="Currie C."/>
            <person name="Gerardo N.M."/>
        </authorList>
    </citation>
    <scope>NUCLEOTIDE SEQUENCE [LARGE SCALE GENOMIC DNA]</scope>
</reference>
<evidence type="ECO:0000313" key="2">
    <source>
        <dbReference type="EMBL" id="KOS22995.1"/>
    </source>
</evidence>
<dbReference type="Proteomes" id="UP000053831">
    <property type="component" value="Unassembled WGS sequence"/>
</dbReference>
<protein>
    <recommendedName>
        <fullName evidence="4">Thiaminase-2/PQQC domain-containing protein</fullName>
    </recommendedName>
</protein>
<accession>A0A0N0RU89</accession>
<dbReference type="PANTHER" id="PTHR41813">
    <property type="entry name" value="REGULATOR PAB1642, PUTATIVE (AFU_ORTHOLOGUE AFUA_3G11955)-RELATED"/>
    <property type="match status" value="1"/>
</dbReference>
<dbReference type="PANTHER" id="PTHR41813:SF2">
    <property type="entry name" value="REGULATOR PAB1642, PUTATIVE (AFU_ORTHOLOGUE AFUA_3G11955)-RELATED"/>
    <property type="match status" value="1"/>
</dbReference>
<name>A0A0N0RU89_ESCWE</name>